<sequence>MVPPSHQDFAALTTHEEQLELRAEYCRNNPSGIPAVPLEEMIKGIQLSMPAPADAAAPQGSSDMRSVGGAAAVGGIAGLILMGPITGVALAGGAAYAATRRDSFGNAARGAGNAAAVGFDKAKEVSSKYGVTDKISSGVQSGVAKAKELDQKHKVSEQVQKGVSTAAQKAAAFNQEHKVTEKASAALMAGASKMGSLFNKSSQPQSRG</sequence>
<protein>
    <submittedName>
        <fullName evidence="1">Uncharacterized protein</fullName>
    </submittedName>
</protein>
<gene>
    <name evidence="1" type="ORF">OMAR00292_LOCUS4815</name>
</gene>
<dbReference type="AlphaFoldDB" id="A0A7S3XJN7"/>
<reference evidence="1" key="1">
    <citation type="submission" date="2021-01" db="EMBL/GenBank/DDBJ databases">
        <authorList>
            <person name="Corre E."/>
            <person name="Pelletier E."/>
            <person name="Niang G."/>
            <person name="Scheremetjew M."/>
            <person name="Finn R."/>
            <person name="Kale V."/>
            <person name="Holt S."/>
            <person name="Cochrane G."/>
            <person name="Meng A."/>
            <person name="Brown T."/>
            <person name="Cohen L."/>
        </authorList>
    </citation>
    <scope>NUCLEOTIDE SEQUENCE</scope>
    <source>
        <strain evidence="1">CCMP1795</strain>
    </source>
</reference>
<proteinExistence type="predicted"/>
<organism evidence="1">
    <name type="scientific">Oxyrrhis marina</name>
    <name type="common">Dinoflagellate</name>
    <dbReference type="NCBI Taxonomy" id="2969"/>
    <lineage>
        <taxon>Eukaryota</taxon>
        <taxon>Sar</taxon>
        <taxon>Alveolata</taxon>
        <taxon>Dinophyceae</taxon>
        <taxon>Oxyrrhinales</taxon>
        <taxon>Oxyrrhinaceae</taxon>
        <taxon>Oxyrrhis</taxon>
    </lineage>
</organism>
<evidence type="ECO:0000313" key="1">
    <source>
        <dbReference type="EMBL" id="CAE0618939.1"/>
    </source>
</evidence>
<accession>A0A7S3XJN7</accession>
<dbReference type="EMBL" id="HBIT01009394">
    <property type="protein sequence ID" value="CAE0618939.1"/>
    <property type="molecule type" value="Transcribed_RNA"/>
</dbReference>
<name>A0A7S3XJN7_OXYMA</name>